<keyword evidence="2" id="KW-1185">Reference proteome</keyword>
<protein>
    <submittedName>
        <fullName evidence="1">Uncharacterized protein</fullName>
    </submittedName>
</protein>
<evidence type="ECO:0000313" key="1">
    <source>
        <dbReference type="EMBL" id="KAI8026676.1"/>
    </source>
</evidence>
<dbReference type="Proteomes" id="UP001060215">
    <property type="component" value="Chromosome 3"/>
</dbReference>
<organism evidence="1 2">
    <name type="scientific">Camellia lanceoleosa</name>
    <dbReference type="NCBI Taxonomy" id="1840588"/>
    <lineage>
        <taxon>Eukaryota</taxon>
        <taxon>Viridiplantae</taxon>
        <taxon>Streptophyta</taxon>
        <taxon>Embryophyta</taxon>
        <taxon>Tracheophyta</taxon>
        <taxon>Spermatophyta</taxon>
        <taxon>Magnoliopsida</taxon>
        <taxon>eudicotyledons</taxon>
        <taxon>Gunneridae</taxon>
        <taxon>Pentapetalae</taxon>
        <taxon>asterids</taxon>
        <taxon>Ericales</taxon>
        <taxon>Theaceae</taxon>
        <taxon>Camellia</taxon>
    </lineage>
</organism>
<proteinExistence type="predicted"/>
<accession>A0ACC0IS06</accession>
<dbReference type="EMBL" id="CM045760">
    <property type="protein sequence ID" value="KAI8026676.1"/>
    <property type="molecule type" value="Genomic_DNA"/>
</dbReference>
<name>A0ACC0IS06_9ERIC</name>
<sequence>MRKSRQVKQRQGAGELRSDFENSELHLYLSINAGKSRVHVIKENKTEHAHTENQSKEEKEGEEDSSTEEEKEEKKKEWHSTGDNPWPLFTHGATSYPPSPPQPTIATSIAVSPLLSLSLSRDPDGRQPSRSFLLFSLPRCTARSSSVILVAVRRFSPRFQLRSEMQKDGFMKKIKVSKFL</sequence>
<reference evidence="1 2" key="1">
    <citation type="journal article" date="2022" name="Plant J.">
        <title>Chromosome-level genome of Camellia lanceoleosa provides a valuable resource for understanding genome evolution and self-incompatibility.</title>
        <authorList>
            <person name="Gong W."/>
            <person name="Xiao S."/>
            <person name="Wang L."/>
            <person name="Liao Z."/>
            <person name="Chang Y."/>
            <person name="Mo W."/>
            <person name="Hu G."/>
            <person name="Li W."/>
            <person name="Zhao G."/>
            <person name="Zhu H."/>
            <person name="Hu X."/>
            <person name="Ji K."/>
            <person name="Xiang X."/>
            <person name="Song Q."/>
            <person name="Yuan D."/>
            <person name="Jin S."/>
            <person name="Zhang L."/>
        </authorList>
    </citation>
    <scope>NUCLEOTIDE SEQUENCE [LARGE SCALE GENOMIC DNA]</scope>
    <source>
        <strain evidence="1">SQ_2022a</strain>
    </source>
</reference>
<gene>
    <name evidence="1" type="ORF">LOK49_LG02G02914</name>
</gene>
<evidence type="ECO:0000313" key="2">
    <source>
        <dbReference type="Proteomes" id="UP001060215"/>
    </source>
</evidence>
<comment type="caution">
    <text evidence="1">The sequence shown here is derived from an EMBL/GenBank/DDBJ whole genome shotgun (WGS) entry which is preliminary data.</text>
</comment>